<dbReference type="EMBL" id="CAMGYJ010000009">
    <property type="protein sequence ID" value="CAI0471698.1"/>
    <property type="molecule type" value="Genomic_DNA"/>
</dbReference>
<comment type="similarity">
    <text evidence="2">Belongs to the inositol polyphosphate 5-phosphatase family.</text>
</comment>
<keyword evidence="4" id="KW-0539">Nucleus</keyword>
<proteinExistence type="inferred from homology"/>
<organism evidence="7 8">
    <name type="scientific">Linum tenue</name>
    <dbReference type="NCBI Taxonomy" id="586396"/>
    <lineage>
        <taxon>Eukaryota</taxon>
        <taxon>Viridiplantae</taxon>
        <taxon>Streptophyta</taxon>
        <taxon>Embryophyta</taxon>
        <taxon>Tracheophyta</taxon>
        <taxon>Spermatophyta</taxon>
        <taxon>Magnoliopsida</taxon>
        <taxon>eudicotyledons</taxon>
        <taxon>Gunneridae</taxon>
        <taxon>Pentapetalae</taxon>
        <taxon>rosids</taxon>
        <taxon>fabids</taxon>
        <taxon>Malpighiales</taxon>
        <taxon>Linaceae</taxon>
        <taxon>Linum</taxon>
    </lineage>
</organism>
<evidence type="ECO:0000256" key="1">
    <source>
        <dbReference type="ARBA" id="ARBA00004123"/>
    </source>
</evidence>
<dbReference type="Proteomes" id="UP001154282">
    <property type="component" value="Unassembled WGS sequence"/>
</dbReference>
<feature type="region of interest" description="Disordered" evidence="5">
    <location>
        <begin position="903"/>
        <end position="932"/>
    </location>
</feature>
<protein>
    <recommendedName>
        <fullName evidence="6">Inositol polyphosphate-related phosphatase domain-containing protein</fullName>
    </recommendedName>
</protein>
<dbReference type="PANTHER" id="PTHR45666">
    <property type="entry name" value="TYPE IV INOSITOL POLYPHOSPHATE 5-PHOSPHATASE 9"/>
    <property type="match status" value="1"/>
</dbReference>
<reference evidence="7" key="1">
    <citation type="submission" date="2022-08" db="EMBL/GenBank/DDBJ databases">
        <authorList>
            <person name="Gutierrez-Valencia J."/>
        </authorList>
    </citation>
    <scope>NUCLEOTIDE SEQUENCE</scope>
</reference>
<dbReference type="InterPro" id="IPR032308">
    <property type="entry name" value="TDBD"/>
</dbReference>
<accession>A0AAV0PND1</accession>
<name>A0AAV0PND1_9ROSI</name>
<sequence length="1071" mass="118134">MSLSLYFHILKFSFPNWNENAIQFLINGLCPLRHAEGHAPARQSSSGDDYYGFSAEGLLTEAVDCLKPAKMAAQSPPPVEDSVKLKLFVGTWNVGGKSPHDGLNLKDWLRSPSPSDVYVLGFQEIVPLNAGNVLGPEDSGPATKWLSLIRQALNGTKSDEELCQYYAAAVEHKCGASPRPRPDQMVKQRLSFSDLISIEDELGREDFQRFVALNSNMGSEALPSPRTNLSGAAGDDPRYRLMVSKQMVGIFLCVWVRADLNEHISNLKVSCVGRGIMGYLGNKGSISISMTIYQTTFCFVCTHLASGEKEGDEVRRNSDVCEILKKTRFNNHSYVPKFCSNIVWLGDLNYRLATTHVETCELLERNDWEALLEKDQLKLEQKAGRIFSGWEEGSIHFAPTYKYLIDSDYYVAQACKSKDKLRIPAWCDRILWKGEALKQQWYIRGESKFSDHRPVSSSFVVNVRAKESNVKKKLVKSSSSCRKPSSRFCPTKSSPSTILPGVAKIQAEELLVIPATAGPRLSFCRPNQGFWMGKSVGCVNSGDDNEDPSRSDAKRSHQWIMDAAEAELFPNKKQAVGIPTHNLFTGLLTSNIPPWGNPSSFQSITGQFTDRLFDPEPSRTSNFDERNIASVSSEKFDGDKRKIEDDPFGNTSSFGLSMSHTLEDQRSGINYSGIRKVKVSQVKESEGLMPVSLDNAYSRVDCSNLGTGDAYEKRDDASMSMCLAYPKADGSIMSVGESFGQDHSGAFISMGHAYSKGEDNNLSVNQSYKETNESLVMGHGFPKAENNNLVTMPPQAYTKVEENNIAIAGNMYSGGGNESNISSMGQWYNSGDMSCLSMGQSYSKGESTIISFGGYDEDDSNTSGRLLSSYELLSQTSIQGLDAASGKELGKSSFGALVSSARGATASGTGSDSKKKDDAKASKKAPPNNFPSNVRSLLSTGILDGCPVKYVAWSREKELRGIISGTGYLCSCQSCNLSKVINAFEFERHANCKTKHPNNHIYFDNGKTIYGVVQELRSTPQHMLFDVIQTITGCAINQKSFRLWKESFLAATRELQRIYGKDEMKPHVIQQ</sequence>
<dbReference type="PANTHER" id="PTHR45666:SF15">
    <property type="entry name" value="TYPE I INOSITOL POLYPHOSPHATE 5-PHOSPHATASE 8"/>
    <property type="match status" value="1"/>
</dbReference>
<feature type="compositionally biased region" description="Basic and acidic residues" evidence="5">
    <location>
        <begin position="912"/>
        <end position="921"/>
    </location>
</feature>
<dbReference type="InterPro" id="IPR045849">
    <property type="entry name" value="IP5P_plant"/>
</dbReference>
<dbReference type="GO" id="GO:0005634">
    <property type="term" value="C:nucleus"/>
    <property type="evidence" value="ECO:0007669"/>
    <property type="project" value="UniProtKB-SubCell"/>
</dbReference>
<dbReference type="Pfam" id="PF22669">
    <property type="entry name" value="Exo_endo_phos2"/>
    <property type="match status" value="2"/>
</dbReference>
<evidence type="ECO:0000313" key="8">
    <source>
        <dbReference type="Proteomes" id="UP001154282"/>
    </source>
</evidence>
<feature type="domain" description="Inositol polyphosphate-related phosphatase" evidence="6">
    <location>
        <begin position="83"/>
        <end position="467"/>
    </location>
</feature>
<dbReference type="GO" id="GO:0034485">
    <property type="term" value="F:phosphatidylinositol-3,4,5-trisphosphate 5-phosphatase activity"/>
    <property type="evidence" value="ECO:0007669"/>
    <property type="project" value="TreeGrafter"/>
</dbReference>
<dbReference type="Gene3D" id="3.60.10.10">
    <property type="entry name" value="Endonuclease/exonuclease/phosphatase"/>
    <property type="match status" value="1"/>
</dbReference>
<dbReference type="SMART" id="SM00128">
    <property type="entry name" value="IPPc"/>
    <property type="match status" value="1"/>
</dbReference>
<evidence type="ECO:0000256" key="2">
    <source>
        <dbReference type="ARBA" id="ARBA00010768"/>
    </source>
</evidence>
<evidence type="ECO:0000313" key="7">
    <source>
        <dbReference type="EMBL" id="CAI0471698.1"/>
    </source>
</evidence>
<keyword evidence="3" id="KW-0378">Hydrolase</keyword>
<comment type="caution">
    <text evidence="7">The sequence shown here is derived from an EMBL/GenBank/DDBJ whole genome shotgun (WGS) entry which is preliminary data.</text>
</comment>
<dbReference type="SUPFAM" id="SSF56219">
    <property type="entry name" value="DNase I-like"/>
    <property type="match status" value="1"/>
</dbReference>
<dbReference type="InterPro" id="IPR000300">
    <property type="entry name" value="IPPc"/>
</dbReference>
<dbReference type="InterPro" id="IPR036691">
    <property type="entry name" value="Endo/exonu/phosph_ase_sf"/>
</dbReference>
<dbReference type="GO" id="GO:0004445">
    <property type="term" value="F:inositol-polyphosphate 5-phosphatase activity"/>
    <property type="evidence" value="ECO:0007669"/>
    <property type="project" value="InterPro"/>
</dbReference>
<evidence type="ECO:0000259" key="6">
    <source>
        <dbReference type="SMART" id="SM00128"/>
    </source>
</evidence>
<comment type="subcellular location">
    <subcellularLocation>
        <location evidence="1">Nucleus</location>
    </subcellularLocation>
</comment>
<evidence type="ECO:0000256" key="4">
    <source>
        <dbReference type="ARBA" id="ARBA00023242"/>
    </source>
</evidence>
<evidence type="ECO:0000256" key="5">
    <source>
        <dbReference type="SAM" id="MobiDB-lite"/>
    </source>
</evidence>
<dbReference type="Pfam" id="PF16135">
    <property type="entry name" value="TDBD"/>
    <property type="match status" value="1"/>
</dbReference>
<dbReference type="GO" id="GO:0004439">
    <property type="term" value="F:phosphatidylinositol-4,5-bisphosphate 5-phosphatase activity"/>
    <property type="evidence" value="ECO:0007669"/>
    <property type="project" value="TreeGrafter"/>
</dbReference>
<dbReference type="AlphaFoldDB" id="A0AAV0PND1"/>
<dbReference type="GO" id="GO:0046856">
    <property type="term" value="P:phosphatidylinositol dephosphorylation"/>
    <property type="evidence" value="ECO:0007669"/>
    <property type="project" value="InterPro"/>
</dbReference>
<evidence type="ECO:0000256" key="3">
    <source>
        <dbReference type="ARBA" id="ARBA00022801"/>
    </source>
</evidence>
<gene>
    <name evidence="7" type="ORF">LITE_LOCUS38990</name>
</gene>
<keyword evidence="8" id="KW-1185">Reference proteome</keyword>